<keyword evidence="5" id="KW-1185">Reference proteome</keyword>
<keyword evidence="3" id="KW-0732">Signal</keyword>
<feature type="region of interest" description="Disordered" evidence="1">
    <location>
        <begin position="209"/>
        <end position="247"/>
    </location>
</feature>
<feature type="compositionally biased region" description="Low complexity" evidence="1">
    <location>
        <begin position="232"/>
        <end position="241"/>
    </location>
</feature>
<organism evidence="4 5">
    <name type="scientific">Seminavis robusta</name>
    <dbReference type="NCBI Taxonomy" id="568900"/>
    <lineage>
        <taxon>Eukaryota</taxon>
        <taxon>Sar</taxon>
        <taxon>Stramenopiles</taxon>
        <taxon>Ochrophyta</taxon>
        <taxon>Bacillariophyta</taxon>
        <taxon>Bacillariophyceae</taxon>
        <taxon>Bacillariophycidae</taxon>
        <taxon>Naviculales</taxon>
        <taxon>Naviculaceae</taxon>
        <taxon>Seminavis</taxon>
    </lineage>
</organism>
<keyword evidence="2" id="KW-0472">Membrane</keyword>
<evidence type="ECO:0000256" key="1">
    <source>
        <dbReference type="SAM" id="MobiDB-lite"/>
    </source>
</evidence>
<dbReference type="PROSITE" id="PS50231">
    <property type="entry name" value="RICIN_B_LECTIN"/>
    <property type="match status" value="1"/>
</dbReference>
<name>A0A9N8DFB3_9STRA</name>
<feature type="signal peptide" evidence="3">
    <location>
        <begin position="1"/>
        <end position="26"/>
    </location>
</feature>
<reference evidence="4" key="1">
    <citation type="submission" date="2020-06" db="EMBL/GenBank/DDBJ databases">
        <authorList>
            <consortium name="Plant Systems Biology data submission"/>
        </authorList>
    </citation>
    <scope>NUCLEOTIDE SEQUENCE</scope>
    <source>
        <strain evidence="4">D6</strain>
    </source>
</reference>
<evidence type="ECO:0000313" key="5">
    <source>
        <dbReference type="Proteomes" id="UP001153069"/>
    </source>
</evidence>
<keyword evidence="2" id="KW-0812">Transmembrane</keyword>
<comment type="caution">
    <text evidence="4">The sequence shown here is derived from an EMBL/GenBank/DDBJ whole genome shotgun (WGS) entry which is preliminary data.</text>
</comment>
<evidence type="ECO:0000256" key="2">
    <source>
        <dbReference type="SAM" id="Phobius"/>
    </source>
</evidence>
<proteinExistence type="predicted"/>
<accession>A0A9N8DFB3</accession>
<dbReference type="EMBL" id="CAICTM010000090">
    <property type="protein sequence ID" value="CAB9500745.1"/>
    <property type="molecule type" value="Genomic_DNA"/>
</dbReference>
<protein>
    <submittedName>
        <fullName evidence="4">Uncharacterized protein</fullName>
    </submittedName>
</protein>
<keyword evidence="2" id="KW-1133">Transmembrane helix</keyword>
<gene>
    <name evidence="4" type="ORF">SEMRO_91_G047610.1</name>
</gene>
<evidence type="ECO:0000256" key="3">
    <source>
        <dbReference type="SAM" id="SignalP"/>
    </source>
</evidence>
<dbReference type="AlphaFoldDB" id="A0A9N8DFB3"/>
<evidence type="ECO:0000313" key="4">
    <source>
        <dbReference type="EMBL" id="CAB9500745.1"/>
    </source>
</evidence>
<feature type="transmembrane region" description="Helical" evidence="2">
    <location>
        <begin position="250"/>
        <end position="272"/>
    </location>
</feature>
<sequence>MLPVRLFPLSFPFTLLLLTRALVVEGANPHPWNTSVSLTDNLMEPDGNGFCIDILGPQSNLNCTIPLHVHSCKPSWPTDGLDNQFMYDATNMRLRAAHYAPDCTQTSDMDATGCVSVLGDIMVGASVEFVECVDGMDPHQMFMYDNMTQYLSTTTSEDTRVCLTAGMEMNPAGPLYKRRSLSLQECAAADASGNMTLYQQWTIVSDDMYDDDKDHDDGHDDGQDDHSHDNSTEGSSSSMDSDGSDDKASAGFSSVIGTVGALLLVVVQLALISL</sequence>
<feature type="chain" id="PRO_5040186252" evidence="3">
    <location>
        <begin position="27"/>
        <end position="274"/>
    </location>
</feature>
<feature type="compositionally biased region" description="Basic and acidic residues" evidence="1">
    <location>
        <begin position="215"/>
        <end position="231"/>
    </location>
</feature>
<dbReference type="Proteomes" id="UP001153069">
    <property type="component" value="Unassembled WGS sequence"/>
</dbReference>